<dbReference type="SUPFAM" id="SSF55874">
    <property type="entry name" value="ATPase domain of HSP90 chaperone/DNA topoisomerase II/histidine kinase"/>
    <property type="match status" value="1"/>
</dbReference>
<proteinExistence type="predicted"/>
<dbReference type="STRING" id="714943.Mucpa_1455"/>
<evidence type="ECO:0000256" key="1">
    <source>
        <dbReference type="ARBA" id="ARBA00000085"/>
    </source>
</evidence>
<evidence type="ECO:0000256" key="6">
    <source>
        <dbReference type="ARBA" id="ARBA00022692"/>
    </source>
</evidence>
<dbReference type="InterPro" id="IPR050398">
    <property type="entry name" value="HssS/ArlS-like"/>
</dbReference>
<dbReference type="EMBL" id="CM001403">
    <property type="protein sequence ID" value="EHQ25613.1"/>
    <property type="molecule type" value="Genomic_DNA"/>
</dbReference>
<dbReference type="OrthoDB" id="1522504at2"/>
<dbReference type="Proteomes" id="UP000002774">
    <property type="component" value="Chromosome"/>
</dbReference>
<dbReference type="InterPro" id="IPR036097">
    <property type="entry name" value="HisK_dim/P_sf"/>
</dbReference>
<dbReference type="InterPro" id="IPR036890">
    <property type="entry name" value="HATPase_C_sf"/>
</dbReference>
<dbReference type="Gene3D" id="3.30.565.10">
    <property type="entry name" value="Histidine kinase-like ATPase, C-terminal domain"/>
    <property type="match status" value="1"/>
</dbReference>
<keyword evidence="8 10" id="KW-1133">Transmembrane helix</keyword>
<evidence type="ECO:0000256" key="4">
    <source>
        <dbReference type="ARBA" id="ARBA00022553"/>
    </source>
</evidence>
<name>H1XZC5_9SPHI</name>
<dbReference type="GO" id="GO:0000155">
    <property type="term" value="F:phosphorelay sensor kinase activity"/>
    <property type="evidence" value="ECO:0007669"/>
    <property type="project" value="InterPro"/>
</dbReference>
<feature type="transmembrane region" description="Helical" evidence="10">
    <location>
        <begin position="12"/>
        <end position="33"/>
    </location>
</feature>
<organism evidence="12 13">
    <name type="scientific">Mucilaginibacter paludis DSM 18603</name>
    <dbReference type="NCBI Taxonomy" id="714943"/>
    <lineage>
        <taxon>Bacteria</taxon>
        <taxon>Pseudomonadati</taxon>
        <taxon>Bacteroidota</taxon>
        <taxon>Sphingobacteriia</taxon>
        <taxon>Sphingobacteriales</taxon>
        <taxon>Sphingobacteriaceae</taxon>
        <taxon>Mucilaginibacter</taxon>
    </lineage>
</organism>
<dbReference type="GO" id="GO:0016020">
    <property type="term" value="C:membrane"/>
    <property type="evidence" value="ECO:0007669"/>
    <property type="project" value="UniProtKB-SubCell"/>
</dbReference>
<dbReference type="SMART" id="SM00388">
    <property type="entry name" value="HisKA"/>
    <property type="match status" value="1"/>
</dbReference>
<evidence type="ECO:0000256" key="5">
    <source>
        <dbReference type="ARBA" id="ARBA00022679"/>
    </source>
</evidence>
<comment type="subcellular location">
    <subcellularLocation>
        <location evidence="2">Membrane</location>
        <topology evidence="2">Multi-pass membrane protein</topology>
    </subcellularLocation>
</comment>
<keyword evidence="7 12" id="KW-0418">Kinase</keyword>
<dbReference type="SMART" id="SM00387">
    <property type="entry name" value="HATPase_c"/>
    <property type="match status" value="1"/>
</dbReference>
<evidence type="ECO:0000313" key="13">
    <source>
        <dbReference type="Proteomes" id="UP000002774"/>
    </source>
</evidence>
<evidence type="ECO:0000313" key="12">
    <source>
        <dbReference type="EMBL" id="EHQ25613.1"/>
    </source>
</evidence>
<keyword evidence="6 10" id="KW-0812">Transmembrane</keyword>
<reference evidence="12" key="1">
    <citation type="submission" date="2011-09" db="EMBL/GenBank/DDBJ databases">
        <title>The permanent draft genome of Mucilaginibacter paludis DSM 18603.</title>
        <authorList>
            <consortium name="US DOE Joint Genome Institute (JGI-PGF)"/>
            <person name="Lucas S."/>
            <person name="Han J."/>
            <person name="Lapidus A."/>
            <person name="Bruce D."/>
            <person name="Goodwin L."/>
            <person name="Pitluck S."/>
            <person name="Peters L."/>
            <person name="Kyrpides N."/>
            <person name="Mavromatis K."/>
            <person name="Ivanova N."/>
            <person name="Mikhailova N."/>
            <person name="Held B."/>
            <person name="Detter J.C."/>
            <person name="Tapia R."/>
            <person name="Han C."/>
            <person name="Land M."/>
            <person name="Hauser L."/>
            <person name="Markowitz V."/>
            <person name="Cheng J.-F."/>
            <person name="Hugenholtz P."/>
            <person name="Woyke T."/>
            <person name="Wu D."/>
            <person name="Tindall B."/>
            <person name="Brambilla E."/>
            <person name="Klenk H.-P."/>
            <person name="Eisen J.A."/>
        </authorList>
    </citation>
    <scope>NUCLEOTIDE SEQUENCE [LARGE SCALE GENOMIC DNA]</scope>
    <source>
        <strain evidence="12">DSM 18603</strain>
    </source>
</reference>
<evidence type="ECO:0000256" key="3">
    <source>
        <dbReference type="ARBA" id="ARBA00012438"/>
    </source>
</evidence>
<keyword evidence="9 10" id="KW-0472">Membrane</keyword>
<evidence type="ECO:0000256" key="2">
    <source>
        <dbReference type="ARBA" id="ARBA00004141"/>
    </source>
</evidence>
<comment type="catalytic activity">
    <reaction evidence="1">
        <text>ATP + protein L-histidine = ADP + protein N-phospho-L-histidine.</text>
        <dbReference type="EC" id="2.7.13.3"/>
    </reaction>
</comment>
<dbReference type="Gene3D" id="1.10.287.130">
    <property type="match status" value="1"/>
</dbReference>
<evidence type="ECO:0000256" key="10">
    <source>
        <dbReference type="SAM" id="Phobius"/>
    </source>
</evidence>
<dbReference type="Pfam" id="PF02518">
    <property type="entry name" value="HATPase_c"/>
    <property type="match status" value="1"/>
</dbReference>
<evidence type="ECO:0000259" key="11">
    <source>
        <dbReference type="PROSITE" id="PS50109"/>
    </source>
</evidence>
<dbReference type="InterPro" id="IPR003594">
    <property type="entry name" value="HATPase_dom"/>
</dbReference>
<dbReference type="InterPro" id="IPR005467">
    <property type="entry name" value="His_kinase_dom"/>
</dbReference>
<evidence type="ECO:0000256" key="7">
    <source>
        <dbReference type="ARBA" id="ARBA00022777"/>
    </source>
</evidence>
<keyword evidence="4" id="KW-0597">Phosphoprotein</keyword>
<dbReference type="SUPFAM" id="SSF47384">
    <property type="entry name" value="Homodimeric domain of signal transducing histidine kinase"/>
    <property type="match status" value="1"/>
</dbReference>
<dbReference type="AlphaFoldDB" id="H1XZC5"/>
<dbReference type="CDD" id="cd00082">
    <property type="entry name" value="HisKA"/>
    <property type="match status" value="1"/>
</dbReference>
<dbReference type="Pfam" id="PF00512">
    <property type="entry name" value="HisKA"/>
    <property type="match status" value="1"/>
</dbReference>
<dbReference type="PANTHER" id="PTHR45528:SF9">
    <property type="entry name" value="SENSOR HISTIDINE KINASE YBDK"/>
    <property type="match status" value="1"/>
</dbReference>
<dbReference type="PANTHER" id="PTHR45528">
    <property type="entry name" value="SENSOR HISTIDINE KINASE CPXA"/>
    <property type="match status" value="1"/>
</dbReference>
<protein>
    <recommendedName>
        <fullName evidence="3">histidine kinase</fullName>
        <ecNumber evidence="3">2.7.13.3</ecNumber>
    </recommendedName>
</protein>
<dbReference type="EC" id="2.7.13.3" evidence="3"/>
<dbReference type="RefSeq" id="WP_008505424.1">
    <property type="nucleotide sequence ID" value="NZ_CM001403.1"/>
</dbReference>
<keyword evidence="5" id="KW-0808">Transferase</keyword>
<dbReference type="HOGENOM" id="CLU_000445_89_35_10"/>
<sequence>MKLSSHYSKASFIVTIIVLIAGAVIYYFAISYISRDQLDRDLTEEFDEVQEYVELHHQLPVDSDADFDKEQTVIKKTNQRLAKPYFYDSIYHSPKGNKQEDGRSVTGFIDLSGQHYKVDITVSSENTQYLVQIIAMITLALTIVLLLILFVTNRFVLNGLWKPFYVLLNQLKAFNVAESKQYQPMDNKVDEFCELDKAIHVMTNRVKNDFQHLKAFTENASHEMMTPLAVITSKLDTFIQDETLRKDQYDQITDIYAATNKLSRLNQSLLLLVKIENELINDAELLNLDVLIAEKLRQFQELSLAKEILVTFDLEARSIIASKYLMDILFNNLFSNAIRHNVSQGKLNILLKKDRFVIQNTGFEKELDPGAIFERFQKGNKSEGTGLGLTIVKNICNLYNWQINYSYDGHWHTFEIVF</sequence>
<dbReference type="eggNOG" id="COG2205">
    <property type="taxonomic scope" value="Bacteria"/>
</dbReference>
<keyword evidence="13" id="KW-1185">Reference proteome</keyword>
<dbReference type="PROSITE" id="PS50109">
    <property type="entry name" value="HIS_KIN"/>
    <property type="match status" value="1"/>
</dbReference>
<gene>
    <name evidence="12" type="ORF">Mucpa_1455</name>
</gene>
<feature type="transmembrane region" description="Helical" evidence="10">
    <location>
        <begin position="129"/>
        <end position="152"/>
    </location>
</feature>
<evidence type="ECO:0000256" key="8">
    <source>
        <dbReference type="ARBA" id="ARBA00022989"/>
    </source>
</evidence>
<accession>H1XZC5</accession>
<evidence type="ECO:0000256" key="9">
    <source>
        <dbReference type="ARBA" id="ARBA00023136"/>
    </source>
</evidence>
<dbReference type="InterPro" id="IPR003661">
    <property type="entry name" value="HisK_dim/P_dom"/>
</dbReference>
<feature type="domain" description="Histidine kinase" evidence="11">
    <location>
        <begin position="219"/>
        <end position="418"/>
    </location>
</feature>